<protein>
    <submittedName>
        <fullName evidence="3">Uncharacterized protein</fullName>
    </submittedName>
</protein>
<accession>A0ABD1VSK9</accession>
<dbReference type="EMBL" id="JBFOLK010000002">
    <property type="protein sequence ID" value="KAL2532405.1"/>
    <property type="molecule type" value="Genomic_DNA"/>
</dbReference>
<evidence type="ECO:0000313" key="3">
    <source>
        <dbReference type="EMBL" id="KAL2540376.1"/>
    </source>
</evidence>
<proteinExistence type="predicted"/>
<keyword evidence="4" id="KW-1185">Reference proteome</keyword>
<evidence type="ECO:0000313" key="4">
    <source>
        <dbReference type="Proteomes" id="UP001604336"/>
    </source>
</evidence>
<feature type="region of interest" description="Disordered" evidence="1">
    <location>
        <begin position="57"/>
        <end position="102"/>
    </location>
</feature>
<sequence length="102" mass="11809">MKNLVYVQFNVRLMNKKKRKKDKLETLLASDASNAQFWIVEGCDNDEEEVKIDILQPTRGTTNVQDEIREPDENDFVSDGTEDELGEEEELDLESDKELDKS</sequence>
<gene>
    <name evidence="3" type="ORF">Adt_01354</name>
    <name evidence="2" type="ORF">Adt_05756</name>
</gene>
<feature type="compositionally biased region" description="Acidic residues" evidence="1">
    <location>
        <begin position="69"/>
        <end position="93"/>
    </location>
</feature>
<reference evidence="3" key="2">
    <citation type="submission" date="2024-07" db="EMBL/GenBank/DDBJ databases">
        <title>Two chromosome-level genome assemblies of Korean endemic species Abeliophyllum distichum and Forsythia ovata (Oleaceae).</title>
        <authorList>
            <person name="Mun J.H."/>
        </authorList>
    </citation>
    <scope>NUCLEOTIDE SEQUENCE</scope>
    <source>
        <strain evidence="3">KNKB198505000391</strain>
        <tissue evidence="3">Leaf</tissue>
    </source>
</reference>
<dbReference type="EMBL" id="JBFOLK010000001">
    <property type="protein sequence ID" value="KAL2540376.1"/>
    <property type="molecule type" value="Genomic_DNA"/>
</dbReference>
<comment type="caution">
    <text evidence="3">The sequence shown here is derived from an EMBL/GenBank/DDBJ whole genome shotgun (WGS) entry which is preliminary data.</text>
</comment>
<reference evidence="4" key="1">
    <citation type="submission" date="2024-07" db="EMBL/GenBank/DDBJ databases">
        <title>Two chromosome-level genome assemblies of Korean endemic species Abeliophyllum distichum and Forsythia ovata (Oleaceae).</title>
        <authorList>
            <person name="Jang H."/>
        </authorList>
    </citation>
    <scope>NUCLEOTIDE SEQUENCE [LARGE SCALE GENOMIC DNA]</scope>
</reference>
<dbReference type="Proteomes" id="UP001604336">
    <property type="component" value="Unassembled WGS sequence"/>
</dbReference>
<evidence type="ECO:0000256" key="1">
    <source>
        <dbReference type="SAM" id="MobiDB-lite"/>
    </source>
</evidence>
<evidence type="ECO:0000313" key="2">
    <source>
        <dbReference type="EMBL" id="KAL2532405.1"/>
    </source>
</evidence>
<name>A0ABD1VSK9_9LAMI</name>
<dbReference type="AlphaFoldDB" id="A0ABD1VSK9"/>
<organism evidence="3 4">
    <name type="scientific">Abeliophyllum distichum</name>
    <dbReference type="NCBI Taxonomy" id="126358"/>
    <lineage>
        <taxon>Eukaryota</taxon>
        <taxon>Viridiplantae</taxon>
        <taxon>Streptophyta</taxon>
        <taxon>Embryophyta</taxon>
        <taxon>Tracheophyta</taxon>
        <taxon>Spermatophyta</taxon>
        <taxon>Magnoliopsida</taxon>
        <taxon>eudicotyledons</taxon>
        <taxon>Gunneridae</taxon>
        <taxon>Pentapetalae</taxon>
        <taxon>asterids</taxon>
        <taxon>lamiids</taxon>
        <taxon>Lamiales</taxon>
        <taxon>Oleaceae</taxon>
        <taxon>Forsythieae</taxon>
        <taxon>Abeliophyllum</taxon>
    </lineage>
</organism>